<dbReference type="AlphaFoldDB" id="A0A9P7G0C1"/>
<evidence type="ECO:0000313" key="1">
    <source>
        <dbReference type="EMBL" id="KAG5640429.1"/>
    </source>
</evidence>
<organism evidence="1 2">
    <name type="scientific">Asterophora parasitica</name>
    <dbReference type="NCBI Taxonomy" id="117018"/>
    <lineage>
        <taxon>Eukaryota</taxon>
        <taxon>Fungi</taxon>
        <taxon>Dikarya</taxon>
        <taxon>Basidiomycota</taxon>
        <taxon>Agaricomycotina</taxon>
        <taxon>Agaricomycetes</taxon>
        <taxon>Agaricomycetidae</taxon>
        <taxon>Agaricales</taxon>
        <taxon>Tricholomatineae</taxon>
        <taxon>Lyophyllaceae</taxon>
        <taxon>Asterophora</taxon>
    </lineage>
</organism>
<sequence length="164" mass="18121">NQHTAGQLEDLFWPVAAVHEGRTIPADLQLPVRSALTRRLVVNPDTEDKNGDPLYTVGKYGNTTKLTLGRYSGMDAYTCTDLGLESRDVVVYNYSKTSGDFSNHGDSGSLIFTGDGDALAILHSGMPRGMHNHVTYGTPIWWVMKQILGKYPFAEFYGITYSLD</sequence>
<gene>
    <name evidence="1" type="ORF">DXG03_008695</name>
</gene>
<reference evidence="1" key="1">
    <citation type="submission" date="2020-07" db="EMBL/GenBank/DDBJ databases">
        <authorList>
            <person name="Nieuwenhuis M."/>
            <person name="Van De Peppel L.J.J."/>
        </authorList>
    </citation>
    <scope>NUCLEOTIDE SEQUENCE</scope>
    <source>
        <strain evidence="1">AP01</strain>
        <tissue evidence="1">Mycelium</tissue>
    </source>
</reference>
<feature type="non-terminal residue" evidence="1">
    <location>
        <position position="1"/>
    </location>
</feature>
<dbReference type="InterPro" id="IPR009003">
    <property type="entry name" value="Peptidase_S1_PA"/>
</dbReference>
<evidence type="ECO:0000313" key="2">
    <source>
        <dbReference type="Proteomes" id="UP000775547"/>
    </source>
</evidence>
<dbReference type="OrthoDB" id="5424209at2759"/>
<protein>
    <submittedName>
        <fullName evidence="1">Uncharacterized protein</fullName>
    </submittedName>
</protein>
<dbReference type="EMBL" id="JABCKV010000738">
    <property type="protein sequence ID" value="KAG5640429.1"/>
    <property type="molecule type" value="Genomic_DNA"/>
</dbReference>
<reference evidence="1" key="2">
    <citation type="submission" date="2021-10" db="EMBL/GenBank/DDBJ databases">
        <title>Phylogenomics reveals ancestral predisposition of the termite-cultivated fungus Termitomyces towards a domesticated lifestyle.</title>
        <authorList>
            <person name="Auxier B."/>
            <person name="Grum-Grzhimaylo A."/>
            <person name="Cardenas M.E."/>
            <person name="Lodge J.D."/>
            <person name="Laessoe T."/>
            <person name="Pedersen O."/>
            <person name="Smith M.E."/>
            <person name="Kuyper T.W."/>
            <person name="Franco-Molano E.A."/>
            <person name="Baroni T.J."/>
            <person name="Aanen D.K."/>
        </authorList>
    </citation>
    <scope>NUCLEOTIDE SEQUENCE</scope>
    <source>
        <strain evidence="1">AP01</strain>
        <tissue evidence="1">Mycelium</tissue>
    </source>
</reference>
<dbReference type="Proteomes" id="UP000775547">
    <property type="component" value="Unassembled WGS sequence"/>
</dbReference>
<comment type="caution">
    <text evidence="1">The sequence shown here is derived from an EMBL/GenBank/DDBJ whole genome shotgun (WGS) entry which is preliminary data.</text>
</comment>
<dbReference type="SUPFAM" id="SSF50494">
    <property type="entry name" value="Trypsin-like serine proteases"/>
    <property type="match status" value="1"/>
</dbReference>
<name>A0A9P7G0C1_9AGAR</name>
<keyword evidence="2" id="KW-1185">Reference proteome</keyword>
<proteinExistence type="predicted"/>
<accession>A0A9P7G0C1</accession>